<evidence type="ECO:0000313" key="2">
    <source>
        <dbReference type="Proteomes" id="UP001055811"/>
    </source>
</evidence>
<reference evidence="2" key="1">
    <citation type="journal article" date="2022" name="Mol. Ecol. Resour.">
        <title>The genomes of chicory, endive, great burdock and yacon provide insights into Asteraceae palaeo-polyploidization history and plant inulin production.</title>
        <authorList>
            <person name="Fan W."/>
            <person name="Wang S."/>
            <person name="Wang H."/>
            <person name="Wang A."/>
            <person name="Jiang F."/>
            <person name="Liu H."/>
            <person name="Zhao H."/>
            <person name="Xu D."/>
            <person name="Zhang Y."/>
        </authorList>
    </citation>
    <scope>NUCLEOTIDE SEQUENCE [LARGE SCALE GENOMIC DNA]</scope>
    <source>
        <strain evidence="2">cv. Punajuju</strain>
    </source>
</reference>
<keyword evidence="2" id="KW-1185">Reference proteome</keyword>
<protein>
    <submittedName>
        <fullName evidence="1">Uncharacterized protein</fullName>
    </submittedName>
</protein>
<reference evidence="1 2" key="2">
    <citation type="journal article" date="2022" name="Mol. Ecol. Resour.">
        <title>The genomes of chicory, endive, great burdock and yacon provide insights into Asteraceae paleo-polyploidization history and plant inulin production.</title>
        <authorList>
            <person name="Fan W."/>
            <person name="Wang S."/>
            <person name="Wang H."/>
            <person name="Wang A."/>
            <person name="Jiang F."/>
            <person name="Liu H."/>
            <person name="Zhao H."/>
            <person name="Xu D."/>
            <person name="Zhang Y."/>
        </authorList>
    </citation>
    <scope>NUCLEOTIDE SEQUENCE [LARGE SCALE GENOMIC DNA]</scope>
    <source>
        <strain evidence="2">cv. Punajuju</strain>
        <tissue evidence="1">Leaves</tissue>
    </source>
</reference>
<gene>
    <name evidence="1" type="ORF">L2E82_01152</name>
</gene>
<organism evidence="1 2">
    <name type="scientific">Cichorium intybus</name>
    <name type="common">Chicory</name>
    <dbReference type="NCBI Taxonomy" id="13427"/>
    <lineage>
        <taxon>Eukaryota</taxon>
        <taxon>Viridiplantae</taxon>
        <taxon>Streptophyta</taxon>
        <taxon>Embryophyta</taxon>
        <taxon>Tracheophyta</taxon>
        <taxon>Spermatophyta</taxon>
        <taxon>Magnoliopsida</taxon>
        <taxon>eudicotyledons</taxon>
        <taxon>Gunneridae</taxon>
        <taxon>Pentapetalae</taxon>
        <taxon>asterids</taxon>
        <taxon>campanulids</taxon>
        <taxon>Asterales</taxon>
        <taxon>Asteraceae</taxon>
        <taxon>Cichorioideae</taxon>
        <taxon>Cichorieae</taxon>
        <taxon>Cichoriinae</taxon>
        <taxon>Cichorium</taxon>
    </lineage>
</organism>
<accession>A0ACB9GZ82</accession>
<dbReference type="EMBL" id="CM042009">
    <property type="protein sequence ID" value="KAI3788388.1"/>
    <property type="molecule type" value="Genomic_DNA"/>
</dbReference>
<comment type="caution">
    <text evidence="1">The sequence shown here is derived from an EMBL/GenBank/DDBJ whole genome shotgun (WGS) entry which is preliminary data.</text>
</comment>
<evidence type="ECO:0000313" key="1">
    <source>
        <dbReference type="EMBL" id="KAI3788388.1"/>
    </source>
</evidence>
<sequence>MLLSGGGRHRRKRRRAVAPAPFSDETRCPVAGSDGGRTRFGLVVHDSMKNEGETVALEDSSLFPPLPSVNSKSDVNPSSLGWYAKVGVPSILGSRWWSTAGWFSVSVSGEGDLLEMETPWMGNKKVLEGDSRRGLQITGYKHCD</sequence>
<dbReference type="Proteomes" id="UP001055811">
    <property type="component" value="Linkage Group LG01"/>
</dbReference>
<proteinExistence type="predicted"/>
<name>A0ACB9GZ82_CICIN</name>